<reference evidence="6 7" key="1">
    <citation type="journal article" date="2016" name="Mol. Biol. Evol.">
        <title>Comparative Genomics of Early-Diverging Mushroom-Forming Fungi Provides Insights into the Origins of Lignocellulose Decay Capabilities.</title>
        <authorList>
            <person name="Nagy L.G."/>
            <person name="Riley R."/>
            <person name="Tritt A."/>
            <person name="Adam C."/>
            <person name="Daum C."/>
            <person name="Floudas D."/>
            <person name="Sun H."/>
            <person name="Yadav J.S."/>
            <person name="Pangilinan J."/>
            <person name="Larsson K.H."/>
            <person name="Matsuura K."/>
            <person name="Barry K."/>
            <person name="Labutti K."/>
            <person name="Kuo R."/>
            <person name="Ohm R.A."/>
            <person name="Bhattacharya S.S."/>
            <person name="Shirouzu T."/>
            <person name="Yoshinaga Y."/>
            <person name="Martin F.M."/>
            <person name="Grigoriev I.V."/>
            <person name="Hibbett D.S."/>
        </authorList>
    </citation>
    <scope>NUCLEOTIDE SEQUENCE [LARGE SCALE GENOMIC DNA]</scope>
    <source>
        <strain evidence="6 7">HHB14362 ss-1</strain>
    </source>
</reference>
<dbReference type="PRINTS" id="PR00452">
    <property type="entry name" value="SH3DOMAIN"/>
</dbReference>
<dbReference type="PANTHER" id="PTHR47174">
    <property type="entry name" value="BRIDGING INTEGRATOR 3"/>
    <property type="match status" value="1"/>
</dbReference>
<dbReference type="InterPro" id="IPR001452">
    <property type="entry name" value="SH3_domain"/>
</dbReference>
<dbReference type="SUPFAM" id="SSF50044">
    <property type="entry name" value="SH3-domain"/>
    <property type="match status" value="1"/>
</dbReference>
<dbReference type="InterPro" id="IPR004148">
    <property type="entry name" value="BAR_dom"/>
</dbReference>
<evidence type="ECO:0000313" key="6">
    <source>
        <dbReference type="EMBL" id="KZT24675.1"/>
    </source>
</evidence>
<dbReference type="Gene3D" id="2.30.30.40">
    <property type="entry name" value="SH3 Domains"/>
    <property type="match status" value="1"/>
</dbReference>
<proteinExistence type="predicted"/>
<dbReference type="GO" id="GO:1990528">
    <property type="term" value="C:Rvs161p-Rvs167p complex"/>
    <property type="evidence" value="ECO:0007669"/>
    <property type="project" value="TreeGrafter"/>
</dbReference>
<organism evidence="6 7">
    <name type="scientific">Neolentinus lepideus HHB14362 ss-1</name>
    <dbReference type="NCBI Taxonomy" id="1314782"/>
    <lineage>
        <taxon>Eukaryota</taxon>
        <taxon>Fungi</taxon>
        <taxon>Dikarya</taxon>
        <taxon>Basidiomycota</taxon>
        <taxon>Agaricomycotina</taxon>
        <taxon>Agaricomycetes</taxon>
        <taxon>Gloeophyllales</taxon>
        <taxon>Gloeophyllaceae</taxon>
        <taxon>Neolentinus</taxon>
    </lineage>
</organism>
<dbReference type="Proteomes" id="UP000076761">
    <property type="component" value="Unassembled WGS sequence"/>
</dbReference>
<dbReference type="FunCoup" id="A0A165S4V2">
    <property type="interactions" value="90"/>
</dbReference>
<dbReference type="InParanoid" id="A0A165S4V2"/>
<keyword evidence="7" id="KW-1185">Reference proteome</keyword>
<dbReference type="GO" id="GO:0043332">
    <property type="term" value="C:mating projection tip"/>
    <property type="evidence" value="ECO:0007669"/>
    <property type="project" value="TreeGrafter"/>
</dbReference>
<sequence>MKGITKAIKRTPHLVTSKVGMSKKSIDPEFDDYQRRFGSLEQATEKLLKDTKAFTDAVNHLFMAGASFSTHFATIFHPIAGEYDLLGKHSECAHTIKNVDSFNQACEELRTAVSPELELIESRVVGPLKELQGVLKTVRKTITKREHKLTDYDRFNNSLTKLRDKKEKSLSDEKNLFKLEQDFENASTEYDYINTALKNDLPRFMTMCTQFIDPLFQSFFYMQLNIFYLLLEKIQGFSEGKYDTSTTGAQISEEYETKRSDAWQTIEALHITQRIISTSKMVQQARANGGLSPSPSNLNRSVSATSSGSVASRTMPPPSRSVSGVGYKKAPPPAPGAKVAEPAPPPYSPPASAAAAAAKRAPPPPPPLKPKPKAESPAVQYVVALYDFEAQADGDLSFNAGDRIELVERTTSQEDWWTGRVNDRQGVFPGNYVQEA</sequence>
<dbReference type="InterPro" id="IPR027267">
    <property type="entry name" value="AH/BAR_dom_sf"/>
</dbReference>
<dbReference type="OrthoDB" id="2159336at2759"/>
<accession>A0A165S4V2</accession>
<dbReference type="PROSITE" id="PS51021">
    <property type="entry name" value="BAR"/>
    <property type="match status" value="1"/>
</dbReference>
<dbReference type="GO" id="GO:0030479">
    <property type="term" value="C:actin cortical patch"/>
    <property type="evidence" value="ECO:0007669"/>
    <property type="project" value="TreeGrafter"/>
</dbReference>
<evidence type="ECO:0000256" key="3">
    <source>
        <dbReference type="SAM" id="MobiDB-lite"/>
    </source>
</evidence>
<feature type="domain" description="BAR" evidence="5">
    <location>
        <begin position="15"/>
        <end position="247"/>
    </location>
</feature>
<dbReference type="Pfam" id="PF00018">
    <property type="entry name" value="SH3_1"/>
    <property type="match status" value="1"/>
</dbReference>
<dbReference type="SMART" id="SM00326">
    <property type="entry name" value="SH3"/>
    <property type="match status" value="1"/>
</dbReference>
<feature type="compositionally biased region" description="Polar residues" evidence="3">
    <location>
        <begin position="286"/>
        <end position="299"/>
    </location>
</feature>
<dbReference type="PANTHER" id="PTHR47174:SF1">
    <property type="entry name" value="REDUCED VIABILITY UPON STARVATION PROTEIN 167"/>
    <property type="match status" value="1"/>
</dbReference>
<dbReference type="PROSITE" id="PS50002">
    <property type="entry name" value="SH3"/>
    <property type="match status" value="1"/>
</dbReference>
<dbReference type="GO" id="GO:0006897">
    <property type="term" value="P:endocytosis"/>
    <property type="evidence" value="ECO:0007669"/>
    <property type="project" value="InterPro"/>
</dbReference>
<evidence type="ECO:0000256" key="2">
    <source>
        <dbReference type="PROSITE-ProRule" id="PRU00192"/>
    </source>
</evidence>
<evidence type="ECO:0000259" key="5">
    <source>
        <dbReference type="PROSITE" id="PS51021"/>
    </source>
</evidence>
<dbReference type="SMART" id="SM00721">
    <property type="entry name" value="BAR"/>
    <property type="match status" value="1"/>
</dbReference>
<feature type="compositionally biased region" description="Low complexity" evidence="3">
    <location>
        <begin position="300"/>
        <end position="314"/>
    </location>
</feature>
<dbReference type="STRING" id="1314782.A0A165S4V2"/>
<dbReference type="GO" id="GO:0097320">
    <property type="term" value="P:plasma membrane tubulation"/>
    <property type="evidence" value="ECO:0007669"/>
    <property type="project" value="TreeGrafter"/>
</dbReference>
<feature type="region of interest" description="Disordered" evidence="3">
    <location>
        <begin position="286"/>
        <end position="376"/>
    </location>
</feature>
<name>A0A165S4V2_9AGAM</name>
<dbReference type="Pfam" id="PF03114">
    <property type="entry name" value="BAR"/>
    <property type="match status" value="1"/>
</dbReference>
<dbReference type="GO" id="GO:0031097">
    <property type="term" value="C:medial cortex"/>
    <property type="evidence" value="ECO:0007669"/>
    <property type="project" value="TreeGrafter"/>
</dbReference>
<evidence type="ECO:0000256" key="1">
    <source>
        <dbReference type="ARBA" id="ARBA00022443"/>
    </source>
</evidence>
<dbReference type="EMBL" id="KV425576">
    <property type="protein sequence ID" value="KZT24675.1"/>
    <property type="molecule type" value="Genomic_DNA"/>
</dbReference>
<dbReference type="InterPro" id="IPR036028">
    <property type="entry name" value="SH3-like_dom_sf"/>
</dbReference>
<dbReference type="CDD" id="cd07599">
    <property type="entry name" value="BAR_Rvs167p"/>
    <property type="match status" value="1"/>
</dbReference>
<dbReference type="GO" id="GO:0008289">
    <property type="term" value="F:lipid binding"/>
    <property type="evidence" value="ECO:0007669"/>
    <property type="project" value="TreeGrafter"/>
</dbReference>
<dbReference type="SUPFAM" id="SSF103657">
    <property type="entry name" value="BAR/IMD domain-like"/>
    <property type="match status" value="1"/>
</dbReference>
<gene>
    <name evidence="6" type="ORF">NEOLEDRAFT_1179039</name>
</gene>
<dbReference type="AlphaFoldDB" id="A0A165S4V2"/>
<feature type="domain" description="SH3" evidence="4">
    <location>
        <begin position="377"/>
        <end position="436"/>
    </location>
</feature>
<dbReference type="GO" id="GO:0051666">
    <property type="term" value="P:actin cortical patch localization"/>
    <property type="evidence" value="ECO:0007669"/>
    <property type="project" value="InterPro"/>
</dbReference>
<dbReference type="InterPro" id="IPR046982">
    <property type="entry name" value="BIN3/RVS161-like"/>
</dbReference>
<feature type="compositionally biased region" description="Low complexity" evidence="3">
    <location>
        <begin position="350"/>
        <end position="360"/>
    </location>
</feature>
<keyword evidence="1 2" id="KW-0728">SH3 domain</keyword>
<dbReference type="FunFam" id="2.30.30.40:FF:000189">
    <property type="entry name" value="BAR adaptor protein RVS167"/>
    <property type="match status" value="1"/>
</dbReference>
<dbReference type="Gene3D" id="1.20.1270.60">
    <property type="entry name" value="Arfaptin homology (AH) domain/BAR domain"/>
    <property type="match status" value="1"/>
</dbReference>
<evidence type="ECO:0000259" key="4">
    <source>
        <dbReference type="PROSITE" id="PS50002"/>
    </source>
</evidence>
<protein>
    <submittedName>
        <fullName evidence="6">BAR-domain-containing protein</fullName>
    </submittedName>
</protein>
<evidence type="ECO:0000313" key="7">
    <source>
        <dbReference type="Proteomes" id="UP000076761"/>
    </source>
</evidence>